<protein>
    <submittedName>
        <fullName evidence="1">Uncharacterized protein</fullName>
    </submittedName>
</protein>
<reference evidence="1" key="1">
    <citation type="submission" date="2023-09" db="EMBL/GenBank/DDBJ databases">
        <authorList>
            <person name="Feng J."/>
        </authorList>
    </citation>
    <scope>NUCLEOTIDE SEQUENCE</scope>
</reference>
<sequence>MANMQGGQQLGTNQGKGQSAADKLALFLKVFQPSHAASNQLW</sequence>
<dbReference type="EMBL" id="OR532818">
    <property type="protein sequence ID" value="WPJ50641.1"/>
    <property type="molecule type" value="Genomic_DNA"/>
</dbReference>
<evidence type="ECO:0000313" key="1">
    <source>
        <dbReference type="EMBL" id="WPJ50641.1"/>
    </source>
</evidence>
<organism evidence="1 2">
    <name type="scientific">Klebsiella phage RCIP0024</name>
    <dbReference type="NCBI Taxonomy" id="3094192"/>
    <lineage>
        <taxon>Viruses</taxon>
    </lineage>
</organism>
<evidence type="ECO:0000313" key="2">
    <source>
        <dbReference type="Proteomes" id="UP001434596"/>
    </source>
</evidence>
<accession>A0AAX4GJ90</accession>
<gene>
    <name evidence="1" type="ORF">RCIP0024_00035</name>
</gene>
<proteinExistence type="predicted"/>
<name>A0AAX4GJ90_9VIRU</name>
<dbReference type="Proteomes" id="UP001434596">
    <property type="component" value="Segment"/>
</dbReference>